<dbReference type="STRING" id="467210.HMPREF1866_01492"/>
<accession>A0A133ZPN4</accession>
<sequence length="264" mass="30214">MDRREVLSSIPKAVNLYMIHSEFTRLPYIECDDKTFDDVAFFFDIKENADKKSQELLEKKQKNVVVELTQEGILRAFTHLVIAGVNAIKYNCQGEDYIIQLDEIIKLSDFSELPPEKRPIENRTLQLTMLYFAQEIRANIDNPNTPVIHDMEEEMMVNILKARFLVPVRETEVDGKTQMQMLMIKLGEDGGSMIPVFTDNIEFDKMPNDETVKKTIIDVKNLINFPLTPECDGFLINPMGVSLPLNAGIVNNLKNMEIAPADKE</sequence>
<proteinExistence type="predicted"/>
<dbReference type="OrthoDB" id="1763382at2"/>
<name>A0A133ZPN4_9FIRM</name>
<gene>
    <name evidence="2" type="ORF">HMPREF1866_01492</name>
</gene>
<feature type="domain" description="SseB protein N-terminal" evidence="1">
    <location>
        <begin position="153"/>
        <end position="245"/>
    </location>
</feature>
<dbReference type="AlphaFoldDB" id="A0A133ZPN4"/>
<reference evidence="3" key="1">
    <citation type="submission" date="2016-01" db="EMBL/GenBank/DDBJ databases">
        <authorList>
            <person name="Mitreva M."/>
            <person name="Pepin K.H."/>
            <person name="Mihindukulasuriya K.A."/>
            <person name="Fulton R."/>
            <person name="Fronick C."/>
            <person name="O'Laughlin M."/>
            <person name="Miner T."/>
            <person name="Herter B."/>
            <person name="Rosa B.A."/>
            <person name="Cordes M."/>
            <person name="Tomlinson C."/>
            <person name="Wollam A."/>
            <person name="Palsikar V.B."/>
            <person name="Mardis E.R."/>
            <person name="Wilson R.K."/>
        </authorList>
    </citation>
    <scope>NUCLEOTIDE SEQUENCE [LARGE SCALE GENOMIC DNA]</scope>
    <source>
        <strain evidence="3">DNF00896</strain>
    </source>
</reference>
<keyword evidence="3" id="KW-1185">Reference proteome</keyword>
<dbReference type="Proteomes" id="UP000070394">
    <property type="component" value="Unassembled WGS sequence"/>
</dbReference>
<comment type="caution">
    <text evidence="2">The sequence shown here is derived from an EMBL/GenBank/DDBJ whole genome shotgun (WGS) entry which is preliminary data.</text>
</comment>
<dbReference type="InterPro" id="IPR009839">
    <property type="entry name" value="SseB_N"/>
</dbReference>
<dbReference type="RefSeq" id="WP_060931238.1">
    <property type="nucleotide sequence ID" value="NZ_KQ959828.1"/>
</dbReference>
<evidence type="ECO:0000259" key="1">
    <source>
        <dbReference type="Pfam" id="PF07179"/>
    </source>
</evidence>
<evidence type="ECO:0000313" key="3">
    <source>
        <dbReference type="Proteomes" id="UP000070394"/>
    </source>
</evidence>
<organism evidence="2 3">
    <name type="scientific">Lachnoanaerobaculum saburreum</name>
    <dbReference type="NCBI Taxonomy" id="467210"/>
    <lineage>
        <taxon>Bacteria</taxon>
        <taxon>Bacillati</taxon>
        <taxon>Bacillota</taxon>
        <taxon>Clostridia</taxon>
        <taxon>Lachnospirales</taxon>
        <taxon>Lachnospiraceae</taxon>
        <taxon>Lachnoanaerobaculum</taxon>
    </lineage>
</organism>
<dbReference type="EMBL" id="LSDA01000091">
    <property type="protein sequence ID" value="KXB57404.1"/>
    <property type="molecule type" value="Genomic_DNA"/>
</dbReference>
<evidence type="ECO:0000313" key="2">
    <source>
        <dbReference type="EMBL" id="KXB57404.1"/>
    </source>
</evidence>
<protein>
    <recommendedName>
        <fullName evidence="1">SseB protein N-terminal domain-containing protein</fullName>
    </recommendedName>
</protein>
<dbReference type="PATRIC" id="fig|467210.3.peg.1476"/>
<dbReference type="Pfam" id="PF07179">
    <property type="entry name" value="SseB"/>
    <property type="match status" value="1"/>
</dbReference>